<gene>
    <name evidence="1" type="ORF">L1987_49884</name>
</gene>
<name>A0ACB9FVM4_9ASTR</name>
<proteinExistence type="predicted"/>
<accession>A0ACB9FVM4</accession>
<organism evidence="1 2">
    <name type="scientific">Smallanthus sonchifolius</name>
    <dbReference type="NCBI Taxonomy" id="185202"/>
    <lineage>
        <taxon>Eukaryota</taxon>
        <taxon>Viridiplantae</taxon>
        <taxon>Streptophyta</taxon>
        <taxon>Embryophyta</taxon>
        <taxon>Tracheophyta</taxon>
        <taxon>Spermatophyta</taxon>
        <taxon>Magnoliopsida</taxon>
        <taxon>eudicotyledons</taxon>
        <taxon>Gunneridae</taxon>
        <taxon>Pentapetalae</taxon>
        <taxon>asterids</taxon>
        <taxon>campanulids</taxon>
        <taxon>Asterales</taxon>
        <taxon>Asteraceae</taxon>
        <taxon>Asteroideae</taxon>
        <taxon>Heliantheae alliance</taxon>
        <taxon>Millerieae</taxon>
        <taxon>Smallanthus</taxon>
    </lineage>
</organism>
<dbReference type="Proteomes" id="UP001056120">
    <property type="component" value="Linkage Group LG16"/>
</dbReference>
<reference evidence="1 2" key="2">
    <citation type="journal article" date="2022" name="Mol. Ecol. Resour.">
        <title>The genomes of chicory, endive, great burdock and yacon provide insights into Asteraceae paleo-polyploidization history and plant inulin production.</title>
        <authorList>
            <person name="Fan W."/>
            <person name="Wang S."/>
            <person name="Wang H."/>
            <person name="Wang A."/>
            <person name="Jiang F."/>
            <person name="Liu H."/>
            <person name="Zhao H."/>
            <person name="Xu D."/>
            <person name="Zhang Y."/>
        </authorList>
    </citation>
    <scope>NUCLEOTIDE SEQUENCE [LARGE SCALE GENOMIC DNA]</scope>
    <source>
        <strain evidence="2">cv. Yunnan</strain>
        <tissue evidence="1">Leaves</tissue>
    </source>
</reference>
<evidence type="ECO:0000313" key="2">
    <source>
        <dbReference type="Proteomes" id="UP001056120"/>
    </source>
</evidence>
<evidence type="ECO:0000313" key="1">
    <source>
        <dbReference type="EMBL" id="KAI3775313.1"/>
    </source>
</evidence>
<keyword evidence="2" id="KW-1185">Reference proteome</keyword>
<sequence>MGLTGARLNGAEMLAFGIGTHFIPSKNLKSLENVVEKMIASLDSPSVATMSMIINKFAQEVQVKPDSTYLRLDMINQYASLVNHVKKYYPHQNTWLHKFKRNGSTTLSHR</sequence>
<comment type="caution">
    <text evidence="1">The sequence shown here is derived from an EMBL/GenBank/DDBJ whole genome shotgun (WGS) entry which is preliminary data.</text>
</comment>
<protein>
    <submittedName>
        <fullName evidence="1">Uncharacterized protein</fullName>
    </submittedName>
</protein>
<reference evidence="2" key="1">
    <citation type="journal article" date="2022" name="Mol. Ecol. Resour.">
        <title>The genomes of chicory, endive, great burdock and yacon provide insights into Asteraceae palaeo-polyploidization history and plant inulin production.</title>
        <authorList>
            <person name="Fan W."/>
            <person name="Wang S."/>
            <person name="Wang H."/>
            <person name="Wang A."/>
            <person name="Jiang F."/>
            <person name="Liu H."/>
            <person name="Zhao H."/>
            <person name="Xu D."/>
            <person name="Zhang Y."/>
        </authorList>
    </citation>
    <scope>NUCLEOTIDE SEQUENCE [LARGE SCALE GENOMIC DNA]</scope>
    <source>
        <strain evidence="2">cv. Yunnan</strain>
    </source>
</reference>
<dbReference type="EMBL" id="CM042033">
    <property type="protein sequence ID" value="KAI3775313.1"/>
    <property type="molecule type" value="Genomic_DNA"/>
</dbReference>